<proteinExistence type="predicted"/>
<dbReference type="RefSeq" id="WP_234219910.1">
    <property type="nucleotide sequence ID" value="NZ_JAGQAF010000006.1"/>
</dbReference>
<dbReference type="InterPro" id="IPR018912">
    <property type="entry name" value="DUF2478"/>
</dbReference>
<gene>
    <name evidence="1" type="ORF">KBY27_11675</name>
</gene>
<evidence type="ECO:0000313" key="1">
    <source>
        <dbReference type="EMBL" id="MCE8538113.1"/>
    </source>
</evidence>
<organism evidence="1 2">
    <name type="scientific">Ruegeria pomeroyi</name>
    <dbReference type="NCBI Taxonomy" id="89184"/>
    <lineage>
        <taxon>Bacteria</taxon>
        <taxon>Pseudomonadati</taxon>
        <taxon>Pseudomonadota</taxon>
        <taxon>Alphaproteobacteria</taxon>
        <taxon>Rhodobacterales</taxon>
        <taxon>Roseobacteraceae</taxon>
        <taxon>Ruegeria</taxon>
    </lineage>
</organism>
<protein>
    <submittedName>
        <fullName evidence="1">DUF2478 domain-containing protein</fullName>
    </submittedName>
</protein>
<dbReference type="EMBL" id="JAGQAF010000006">
    <property type="protein sequence ID" value="MCE8538113.1"/>
    <property type="molecule type" value="Genomic_DNA"/>
</dbReference>
<name>A0A9Q3WLI4_9RHOB</name>
<dbReference type="AlphaFoldDB" id="A0A9Q3WLI4"/>
<comment type="caution">
    <text evidence="1">The sequence shown here is derived from an EMBL/GenBank/DDBJ whole genome shotgun (WGS) entry which is preliminary data.</text>
</comment>
<accession>A0A9Q3WLI4</accession>
<dbReference type="Pfam" id="PF10649">
    <property type="entry name" value="DUF2478"/>
    <property type="match status" value="1"/>
</dbReference>
<evidence type="ECO:0000313" key="2">
    <source>
        <dbReference type="Proteomes" id="UP000813672"/>
    </source>
</evidence>
<reference evidence="1" key="1">
    <citation type="journal article" date="2021" name="Environ. Microbiol.">
        <title>Cryptic niche differentiation of novel sediment ecotypes of Rugeria pomeroyi correlates with nitrate respiration.</title>
        <authorList>
            <person name="Lin X."/>
            <person name="McNichol J."/>
            <person name="Chu X."/>
            <person name="Qian Y."/>
            <person name="Luo H."/>
        </authorList>
    </citation>
    <scope>NUCLEOTIDE SEQUENCE</scope>
    <source>
        <strain evidence="1">SZCCDBB064</strain>
    </source>
</reference>
<dbReference type="Proteomes" id="UP000813672">
    <property type="component" value="Unassembled WGS sequence"/>
</dbReference>
<sequence>MKTLAGVSAEGRGATDRLLAAVVAQLQVEGIRVAGALRAPLTEGATSHCNSDLHLLPDGPMVRITQELGAGSTACRMDAGALELAVGLATARLASEGAELVVLNKFGLSEAEGRGFRALIAEALSQGVPVLIGVSDAHRAAFSEFAQDLSTTLRPDEDTILAWCRAVISRAAPPVREA</sequence>